<name>A0A4Y2F426_ARAVE</name>
<reference evidence="1 2" key="1">
    <citation type="journal article" date="2019" name="Sci. Rep.">
        <title>Orb-weaving spider Araneus ventricosus genome elucidates the spidroin gene catalogue.</title>
        <authorList>
            <person name="Kono N."/>
            <person name="Nakamura H."/>
            <person name="Ohtoshi R."/>
            <person name="Moran D.A.P."/>
            <person name="Shinohara A."/>
            <person name="Yoshida Y."/>
            <person name="Fujiwara M."/>
            <person name="Mori M."/>
            <person name="Tomita M."/>
            <person name="Arakawa K."/>
        </authorList>
    </citation>
    <scope>NUCLEOTIDE SEQUENCE [LARGE SCALE GENOMIC DNA]</scope>
</reference>
<dbReference type="AlphaFoldDB" id="A0A4Y2F426"/>
<sequence>MTTTSNLEFQEHLNIDVQDPDKSRLTGKLCQACEFLGLLEDDEYWNKALEEADASRSPKILRNLFAIMLLTCSMSSPEQLWMNHKENLSEDILHQALIQQRSNQH</sequence>
<dbReference type="Proteomes" id="UP000499080">
    <property type="component" value="Unassembled WGS sequence"/>
</dbReference>
<proteinExistence type="predicted"/>
<accession>A0A4Y2F426</accession>
<protein>
    <submittedName>
        <fullName evidence="1">Uncharacterized protein</fullName>
    </submittedName>
</protein>
<keyword evidence="2" id="KW-1185">Reference proteome</keyword>
<evidence type="ECO:0000313" key="2">
    <source>
        <dbReference type="Proteomes" id="UP000499080"/>
    </source>
</evidence>
<dbReference type="OrthoDB" id="6435532at2759"/>
<gene>
    <name evidence="1" type="ORF">AVEN_98943_1</name>
</gene>
<organism evidence="1 2">
    <name type="scientific">Araneus ventricosus</name>
    <name type="common">Orbweaver spider</name>
    <name type="synonym">Epeira ventricosa</name>
    <dbReference type="NCBI Taxonomy" id="182803"/>
    <lineage>
        <taxon>Eukaryota</taxon>
        <taxon>Metazoa</taxon>
        <taxon>Ecdysozoa</taxon>
        <taxon>Arthropoda</taxon>
        <taxon>Chelicerata</taxon>
        <taxon>Arachnida</taxon>
        <taxon>Araneae</taxon>
        <taxon>Araneomorphae</taxon>
        <taxon>Entelegynae</taxon>
        <taxon>Araneoidea</taxon>
        <taxon>Araneidae</taxon>
        <taxon>Araneus</taxon>
    </lineage>
</organism>
<evidence type="ECO:0000313" key="1">
    <source>
        <dbReference type="EMBL" id="GBM36282.1"/>
    </source>
</evidence>
<dbReference type="EMBL" id="BGPR01000808">
    <property type="protein sequence ID" value="GBM36282.1"/>
    <property type="molecule type" value="Genomic_DNA"/>
</dbReference>
<comment type="caution">
    <text evidence="1">The sequence shown here is derived from an EMBL/GenBank/DDBJ whole genome shotgun (WGS) entry which is preliminary data.</text>
</comment>